<reference evidence="2" key="1">
    <citation type="journal article" date="2019" name="Int. J. Syst. Evol. Microbiol.">
        <title>The Global Catalogue of Microorganisms (GCM) 10K type strain sequencing project: providing services to taxonomists for standard genome sequencing and annotation.</title>
        <authorList>
            <consortium name="The Broad Institute Genomics Platform"/>
            <consortium name="The Broad Institute Genome Sequencing Center for Infectious Disease"/>
            <person name="Wu L."/>
            <person name="Ma J."/>
        </authorList>
    </citation>
    <scope>NUCLEOTIDE SEQUENCE [LARGE SCALE GENOMIC DNA]</scope>
    <source>
        <strain evidence="2">CCUG 2113</strain>
    </source>
</reference>
<dbReference type="Proteomes" id="UP001595693">
    <property type="component" value="Unassembled WGS sequence"/>
</dbReference>
<protein>
    <submittedName>
        <fullName evidence="1">Uncharacterized protein</fullName>
    </submittedName>
</protein>
<proteinExistence type="predicted"/>
<dbReference type="RefSeq" id="WP_055392894.1">
    <property type="nucleotide sequence ID" value="NZ_JAMXAX010000247.1"/>
</dbReference>
<sequence>MAITAHLEDLADEGLDLLLRVALNTDARQIDDWRSLGKLIEEKNITVTHIKDSLWSAELPDSTSGESFESEFGHNARVAIACTVIRAHFPDGPAFRVPKDKATELFTEEFLGSPSWQIAIQLANLEPEEDGKISVYVNYP</sequence>
<name>A0ABV8D7J0_9BURK</name>
<keyword evidence="2" id="KW-1185">Reference proteome</keyword>
<evidence type="ECO:0000313" key="1">
    <source>
        <dbReference type="EMBL" id="MFC3934132.1"/>
    </source>
</evidence>
<dbReference type="EMBL" id="JBHSAJ010000011">
    <property type="protein sequence ID" value="MFC3934132.1"/>
    <property type="molecule type" value="Genomic_DNA"/>
</dbReference>
<gene>
    <name evidence="1" type="ORF">ACFOW3_05790</name>
</gene>
<accession>A0ABV8D7J0</accession>
<evidence type="ECO:0000313" key="2">
    <source>
        <dbReference type="Proteomes" id="UP001595693"/>
    </source>
</evidence>
<organism evidence="1 2">
    <name type="scientific">Acidovorax facilis</name>
    <dbReference type="NCBI Taxonomy" id="12917"/>
    <lineage>
        <taxon>Bacteria</taxon>
        <taxon>Pseudomonadati</taxon>
        <taxon>Pseudomonadota</taxon>
        <taxon>Betaproteobacteria</taxon>
        <taxon>Burkholderiales</taxon>
        <taxon>Comamonadaceae</taxon>
        <taxon>Acidovorax</taxon>
    </lineage>
</organism>
<comment type="caution">
    <text evidence="1">The sequence shown here is derived from an EMBL/GenBank/DDBJ whole genome shotgun (WGS) entry which is preliminary data.</text>
</comment>